<dbReference type="Pfam" id="PF01047">
    <property type="entry name" value="MarR"/>
    <property type="match status" value="1"/>
</dbReference>
<dbReference type="AlphaFoldDB" id="A0A1I6IEY6"/>
<dbReference type="EMBL" id="FOZC01000001">
    <property type="protein sequence ID" value="SFR65233.1"/>
    <property type="molecule type" value="Genomic_DNA"/>
</dbReference>
<name>A0A1I6IEY6_9FIRM</name>
<dbReference type="GO" id="GO:0003700">
    <property type="term" value="F:DNA-binding transcription factor activity"/>
    <property type="evidence" value="ECO:0007669"/>
    <property type="project" value="InterPro"/>
</dbReference>
<evidence type="ECO:0000313" key="5">
    <source>
        <dbReference type="EMBL" id="SFR65233.1"/>
    </source>
</evidence>
<dbReference type="InterPro" id="IPR036388">
    <property type="entry name" value="WH-like_DNA-bd_sf"/>
</dbReference>
<dbReference type="InterPro" id="IPR036390">
    <property type="entry name" value="WH_DNA-bd_sf"/>
</dbReference>
<organism evidence="5 6">
    <name type="scientific">[Clostridium] aminophilum</name>
    <dbReference type="NCBI Taxonomy" id="1526"/>
    <lineage>
        <taxon>Bacteria</taxon>
        <taxon>Bacillati</taxon>
        <taxon>Bacillota</taxon>
        <taxon>Clostridia</taxon>
        <taxon>Lachnospirales</taxon>
        <taxon>Lachnospiraceae</taxon>
    </lineage>
</organism>
<dbReference type="InterPro" id="IPR000835">
    <property type="entry name" value="HTH_MarR-typ"/>
</dbReference>
<dbReference type="PANTHER" id="PTHR42756">
    <property type="entry name" value="TRANSCRIPTIONAL REGULATOR, MARR"/>
    <property type="match status" value="1"/>
</dbReference>
<dbReference type="GO" id="GO:0003677">
    <property type="term" value="F:DNA binding"/>
    <property type="evidence" value="ECO:0007669"/>
    <property type="project" value="UniProtKB-KW"/>
</dbReference>
<keyword evidence="3" id="KW-0804">Transcription</keyword>
<keyword evidence="1" id="KW-0805">Transcription regulation</keyword>
<dbReference type="Proteomes" id="UP000214760">
    <property type="component" value="Unassembled WGS sequence"/>
</dbReference>
<proteinExistence type="predicted"/>
<dbReference type="SUPFAM" id="SSF46785">
    <property type="entry name" value="Winged helix' DNA-binding domain"/>
    <property type="match status" value="1"/>
</dbReference>
<evidence type="ECO:0000256" key="2">
    <source>
        <dbReference type="ARBA" id="ARBA00023125"/>
    </source>
</evidence>
<evidence type="ECO:0000259" key="4">
    <source>
        <dbReference type="SMART" id="SM00347"/>
    </source>
</evidence>
<evidence type="ECO:0000256" key="1">
    <source>
        <dbReference type="ARBA" id="ARBA00023015"/>
    </source>
</evidence>
<evidence type="ECO:0000313" key="6">
    <source>
        <dbReference type="Proteomes" id="UP000214760"/>
    </source>
</evidence>
<dbReference type="RefSeq" id="WP_031471297.1">
    <property type="nucleotide sequence ID" value="NZ_FOZC01000001.1"/>
</dbReference>
<dbReference type="PANTHER" id="PTHR42756:SF1">
    <property type="entry name" value="TRANSCRIPTIONAL REPRESSOR OF EMRAB OPERON"/>
    <property type="match status" value="1"/>
</dbReference>
<accession>A0A1I6IEY6</accession>
<feature type="domain" description="HTH marR-type" evidence="4">
    <location>
        <begin position="25"/>
        <end position="125"/>
    </location>
</feature>
<keyword evidence="2 5" id="KW-0238">DNA-binding</keyword>
<sequence length="157" mass="18566">MLADIIVEIYDKCRIYFLMKIFSRFENREATLTTVESFSMECIHALGEPTVAEFAAMMGISAPNAAYKVNSLIQKGYIEKVQSKDDRREFFLRPTRKFMDYYNIGLIYGRKLEERCRERFSKEDLEKLESMMKIISDELMPELDLSRFKTHKNEEKA</sequence>
<reference evidence="5 6" key="1">
    <citation type="submission" date="2016-10" db="EMBL/GenBank/DDBJ databases">
        <authorList>
            <person name="de Groot N.N."/>
        </authorList>
    </citation>
    <scope>NUCLEOTIDE SEQUENCE [LARGE SCALE GENOMIC DNA]</scope>
    <source>
        <strain evidence="5 6">F</strain>
    </source>
</reference>
<evidence type="ECO:0000256" key="3">
    <source>
        <dbReference type="ARBA" id="ARBA00023163"/>
    </source>
</evidence>
<dbReference type="SMART" id="SM00347">
    <property type="entry name" value="HTH_MARR"/>
    <property type="match status" value="1"/>
</dbReference>
<dbReference type="Gene3D" id="1.10.10.10">
    <property type="entry name" value="Winged helix-like DNA-binding domain superfamily/Winged helix DNA-binding domain"/>
    <property type="match status" value="1"/>
</dbReference>
<gene>
    <name evidence="5" type="ORF">SAMN02910262_00325</name>
</gene>
<protein>
    <submittedName>
        <fullName evidence="5">DNA-binding transcriptional regulator, MarR family</fullName>
    </submittedName>
</protein>